<feature type="non-terminal residue" evidence="2">
    <location>
        <position position="63"/>
    </location>
</feature>
<organism evidence="2 3">
    <name type="scientific">Salix udensis</name>
    <dbReference type="NCBI Taxonomy" id="889485"/>
    <lineage>
        <taxon>Eukaryota</taxon>
        <taxon>Viridiplantae</taxon>
        <taxon>Streptophyta</taxon>
        <taxon>Embryophyta</taxon>
        <taxon>Tracheophyta</taxon>
        <taxon>Spermatophyta</taxon>
        <taxon>Magnoliopsida</taxon>
        <taxon>eudicotyledons</taxon>
        <taxon>Gunneridae</taxon>
        <taxon>Pentapetalae</taxon>
        <taxon>rosids</taxon>
        <taxon>fabids</taxon>
        <taxon>Malpighiales</taxon>
        <taxon>Salicaceae</taxon>
        <taxon>Saliceae</taxon>
        <taxon>Salix</taxon>
    </lineage>
</organism>
<dbReference type="Proteomes" id="UP001162972">
    <property type="component" value="Chromosome 8"/>
</dbReference>
<gene>
    <name evidence="2" type="ORF">OIU84_020530</name>
</gene>
<accession>A0AAD6KSY0</accession>
<dbReference type="AlphaFoldDB" id="A0AAD6KSY0"/>
<proteinExistence type="predicted"/>
<comment type="caution">
    <text evidence="2">The sequence shown here is derived from an EMBL/GenBank/DDBJ whole genome shotgun (WGS) entry which is preliminary data.</text>
</comment>
<feature type="compositionally biased region" description="Basic and acidic residues" evidence="1">
    <location>
        <begin position="13"/>
        <end position="28"/>
    </location>
</feature>
<feature type="region of interest" description="Disordered" evidence="1">
    <location>
        <begin position="1"/>
        <end position="39"/>
    </location>
</feature>
<sequence>MSSKGKGKAVATDGDKRKRGGVDDDKTGGGKTKRNRAVLQFFEDEADYSDYESDDSDLNFDIE</sequence>
<evidence type="ECO:0000313" key="2">
    <source>
        <dbReference type="EMBL" id="KAJ6428898.1"/>
    </source>
</evidence>
<protein>
    <submittedName>
        <fullName evidence="2">Uncharacterized protein</fullName>
    </submittedName>
</protein>
<evidence type="ECO:0000313" key="3">
    <source>
        <dbReference type="Proteomes" id="UP001162972"/>
    </source>
</evidence>
<evidence type="ECO:0000256" key="1">
    <source>
        <dbReference type="SAM" id="MobiDB-lite"/>
    </source>
</evidence>
<reference evidence="2 3" key="1">
    <citation type="journal article" date="2023" name="Int. J. Mol. Sci.">
        <title>De Novo Assembly and Annotation of 11 Diverse Shrub Willow (Salix) Genomes Reveals Novel Gene Organization in Sex-Linked Regions.</title>
        <authorList>
            <person name="Hyden B."/>
            <person name="Feng K."/>
            <person name="Yates T.B."/>
            <person name="Jawdy S."/>
            <person name="Cereghino C."/>
            <person name="Smart L.B."/>
            <person name="Muchero W."/>
        </authorList>
    </citation>
    <scope>NUCLEOTIDE SEQUENCE [LARGE SCALE GENOMIC DNA]</scope>
    <source>
        <tissue evidence="2">Shoot tip</tissue>
    </source>
</reference>
<dbReference type="EMBL" id="JAPFFJ010000004">
    <property type="protein sequence ID" value="KAJ6428898.1"/>
    <property type="molecule type" value="Genomic_DNA"/>
</dbReference>
<keyword evidence="3" id="KW-1185">Reference proteome</keyword>
<name>A0AAD6KSY0_9ROSI</name>